<evidence type="ECO:0000313" key="3">
    <source>
        <dbReference type="Proteomes" id="UP000297245"/>
    </source>
</evidence>
<organism evidence="2 3">
    <name type="scientific">Dendrothele bispora (strain CBS 962.96)</name>
    <dbReference type="NCBI Taxonomy" id="1314807"/>
    <lineage>
        <taxon>Eukaryota</taxon>
        <taxon>Fungi</taxon>
        <taxon>Dikarya</taxon>
        <taxon>Basidiomycota</taxon>
        <taxon>Agaricomycotina</taxon>
        <taxon>Agaricomycetes</taxon>
        <taxon>Agaricomycetidae</taxon>
        <taxon>Agaricales</taxon>
        <taxon>Agaricales incertae sedis</taxon>
        <taxon>Dendrothele</taxon>
    </lineage>
</organism>
<accession>A0A4S8M630</accession>
<protein>
    <submittedName>
        <fullName evidence="2">Uncharacterized protein</fullName>
    </submittedName>
</protein>
<dbReference type="AlphaFoldDB" id="A0A4S8M630"/>
<proteinExistence type="predicted"/>
<reference evidence="2 3" key="1">
    <citation type="journal article" date="2019" name="Nat. Ecol. Evol.">
        <title>Megaphylogeny resolves global patterns of mushroom evolution.</title>
        <authorList>
            <person name="Varga T."/>
            <person name="Krizsan K."/>
            <person name="Foldi C."/>
            <person name="Dima B."/>
            <person name="Sanchez-Garcia M."/>
            <person name="Sanchez-Ramirez S."/>
            <person name="Szollosi G.J."/>
            <person name="Szarkandi J.G."/>
            <person name="Papp V."/>
            <person name="Albert L."/>
            <person name="Andreopoulos W."/>
            <person name="Angelini C."/>
            <person name="Antonin V."/>
            <person name="Barry K.W."/>
            <person name="Bougher N.L."/>
            <person name="Buchanan P."/>
            <person name="Buyck B."/>
            <person name="Bense V."/>
            <person name="Catcheside P."/>
            <person name="Chovatia M."/>
            <person name="Cooper J."/>
            <person name="Damon W."/>
            <person name="Desjardin D."/>
            <person name="Finy P."/>
            <person name="Geml J."/>
            <person name="Haridas S."/>
            <person name="Hughes K."/>
            <person name="Justo A."/>
            <person name="Karasinski D."/>
            <person name="Kautmanova I."/>
            <person name="Kiss B."/>
            <person name="Kocsube S."/>
            <person name="Kotiranta H."/>
            <person name="LaButti K.M."/>
            <person name="Lechner B.E."/>
            <person name="Liimatainen K."/>
            <person name="Lipzen A."/>
            <person name="Lukacs Z."/>
            <person name="Mihaltcheva S."/>
            <person name="Morgado L.N."/>
            <person name="Niskanen T."/>
            <person name="Noordeloos M.E."/>
            <person name="Ohm R.A."/>
            <person name="Ortiz-Santana B."/>
            <person name="Ovrebo C."/>
            <person name="Racz N."/>
            <person name="Riley R."/>
            <person name="Savchenko A."/>
            <person name="Shiryaev A."/>
            <person name="Soop K."/>
            <person name="Spirin V."/>
            <person name="Szebenyi C."/>
            <person name="Tomsovsky M."/>
            <person name="Tulloss R.E."/>
            <person name="Uehling J."/>
            <person name="Grigoriev I.V."/>
            <person name="Vagvolgyi C."/>
            <person name="Papp T."/>
            <person name="Martin F.M."/>
            <person name="Miettinen O."/>
            <person name="Hibbett D.S."/>
            <person name="Nagy L.G."/>
        </authorList>
    </citation>
    <scope>NUCLEOTIDE SEQUENCE [LARGE SCALE GENOMIC DNA]</scope>
    <source>
        <strain evidence="2 3">CBS 962.96</strain>
    </source>
</reference>
<evidence type="ECO:0000256" key="1">
    <source>
        <dbReference type="SAM" id="MobiDB-lite"/>
    </source>
</evidence>
<dbReference type="Proteomes" id="UP000297245">
    <property type="component" value="Unassembled WGS sequence"/>
</dbReference>
<gene>
    <name evidence="2" type="ORF">K435DRAFT_796507</name>
</gene>
<evidence type="ECO:0000313" key="2">
    <source>
        <dbReference type="EMBL" id="THU97471.1"/>
    </source>
</evidence>
<sequence>MTDSMDPFFSSSFPPSSNPPSSDCPAIHILESWNDSVPTLDSSFCVRSIHMDQPIASGDGKWAQVWRGEIHYGPKARYPEMAEVVFKIFQESLFPEIDEDETAMTGVDLALKEAGV</sequence>
<keyword evidence="3" id="KW-1185">Reference proteome</keyword>
<dbReference type="EMBL" id="ML179155">
    <property type="protein sequence ID" value="THU97471.1"/>
    <property type="molecule type" value="Genomic_DNA"/>
</dbReference>
<feature type="region of interest" description="Disordered" evidence="1">
    <location>
        <begin position="1"/>
        <end position="22"/>
    </location>
</feature>
<name>A0A4S8M630_DENBC</name>